<proteinExistence type="inferred from homology"/>
<comment type="subcellular location">
    <subcellularLocation>
        <location evidence="4">Endoplasmic reticulum membrane</location>
        <topology evidence="4">Peripheral membrane protein</topology>
    </subcellularLocation>
    <subcellularLocation>
        <location evidence="3">Microsome membrane</location>
        <topology evidence="3">Peripheral membrane protein</topology>
    </subcellularLocation>
</comment>
<sequence length="460" mass="52406">GPFSWPFIGSQFLLKRLSRELGGQHMAFLELSKRYDSEVITVDIGTDKVLVISGNKLIQNVMKNEEYDGRPWNEFIKIRNMGKKQGITMNDGSEWKELRGWMVRTMRIFGFGKREMSEMIKNELVVLQENLKKGGVRKLKPLITPAVVNVLWNVATGKPFCEDDKLQYFSDLMERRAQVFDMLGGLLTTFPWIRYVAPVASGYNLLLTLNNELKAFLLDTIEEHRKNYKPGCEADVIDMFLHEMINNEDAGGIFTVDQLVILLLDLFIAGCTTTGITLDFLFMHMAVHQEVQRKLQQEIDSVIPRDRLPDLADRTKLPYAEAIIFESQRMCPVFPILGPRRVLRETNLDKYTIPKNATILMNTYSITSDPNIYPEPNKFKPERFIKNGAFEPDTYSLSFGKGKRRCPGEALAKAAMFILFIGVMQKFTVLPVPGKGPKAVETIPGLTISPKPYKVLVVPR</sequence>
<evidence type="ECO:0000256" key="14">
    <source>
        <dbReference type="PIRSR" id="PIRSR602401-1"/>
    </source>
</evidence>
<dbReference type="PROSITE" id="PS00086">
    <property type="entry name" value="CYTOCHROME_P450"/>
    <property type="match status" value="1"/>
</dbReference>
<keyword evidence="13" id="KW-0472">Membrane</keyword>
<keyword evidence="12 15" id="KW-0503">Monooxygenase</keyword>
<comment type="similarity">
    <text evidence="5 15">Belongs to the cytochrome P450 family.</text>
</comment>
<keyword evidence="8" id="KW-0256">Endoplasmic reticulum</keyword>
<evidence type="ECO:0000256" key="15">
    <source>
        <dbReference type="RuleBase" id="RU000461"/>
    </source>
</evidence>
<evidence type="ECO:0000256" key="12">
    <source>
        <dbReference type="ARBA" id="ARBA00023033"/>
    </source>
</evidence>
<evidence type="ECO:0000256" key="6">
    <source>
        <dbReference type="ARBA" id="ARBA00022617"/>
    </source>
</evidence>
<keyword evidence="10 15" id="KW-0560">Oxidoreductase</keyword>
<dbReference type="FunFam" id="1.10.630.10:FF:000238">
    <property type="entry name" value="Cytochrome P450 2A6"/>
    <property type="match status" value="1"/>
</dbReference>
<dbReference type="InterPro" id="IPR002401">
    <property type="entry name" value="Cyt_P450_E_grp-I"/>
</dbReference>
<evidence type="ECO:0000256" key="4">
    <source>
        <dbReference type="ARBA" id="ARBA00004406"/>
    </source>
</evidence>
<dbReference type="SUPFAM" id="SSF48264">
    <property type="entry name" value="Cytochrome P450"/>
    <property type="match status" value="1"/>
</dbReference>
<dbReference type="OrthoDB" id="3934656at2759"/>
<evidence type="ECO:0000256" key="9">
    <source>
        <dbReference type="ARBA" id="ARBA00022848"/>
    </source>
</evidence>
<evidence type="ECO:0000256" key="10">
    <source>
        <dbReference type="ARBA" id="ARBA00023002"/>
    </source>
</evidence>
<evidence type="ECO:0000256" key="1">
    <source>
        <dbReference type="ARBA" id="ARBA00001971"/>
    </source>
</evidence>
<evidence type="ECO:0000313" key="16">
    <source>
        <dbReference type="EMBL" id="KOC63434.1"/>
    </source>
</evidence>
<evidence type="ECO:0000256" key="5">
    <source>
        <dbReference type="ARBA" id="ARBA00010617"/>
    </source>
</evidence>
<keyword evidence="9" id="KW-0492">Microsome</keyword>
<evidence type="ECO:0000313" key="17">
    <source>
        <dbReference type="Proteomes" id="UP000053825"/>
    </source>
</evidence>
<dbReference type="PRINTS" id="PR00463">
    <property type="entry name" value="EP450I"/>
</dbReference>
<dbReference type="GO" id="GO:0005506">
    <property type="term" value="F:iron ion binding"/>
    <property type="evidence" value="ECO:0007669"/>
    <property type="project" value="InterPro"/>
</dbReference>
<keyword evidence="17" id="KW-1185">Reference proteome</keyword>
<dbReference type="GO" id="GO:0020037">
    <property type="term" value="F:heme binding"/>
    <property type="evidence" value="ECO:0007669"/>
    <property type="project" value="InterPro"/>
</dbReference>
<dbReference type="InterPro" id="IPR036396">
    <property type="entry name" value="Cyt_P450_sf"/>
</dbReference>
<dbReference type="STRING" id="597456.A0A0L7QY13"/>
<dbReference type="Proteomes" id="UP000053825">
    <property type="component" value="Unassembled WGS sequence"/>
</dbReference>
<name>A0A0L7QY13_9HYME</name>
<dbReference type="EMBL" id="KQ414699">
    <property type="protein sequence ID" value="KOC63434.1"/>
    <property type="molecule type" value="Genomic_DNA"/>
</dbReference>
<dbReference type="GO" id="GO:0016712">
    <property type="term" value="F:oxidoreductase activity, acting on paired donors, with incorporation or reduction of molecular oxygen, reduced flavin or flavoprotein as one donor, and incorporation of one atom of oxygen"/>
    <property type="evidence" value="ECO:0007669"/>
    <property type="project" value="TreeGrafter"/>
</dbReference>
<comment type="function">
    <text evidence="2">May be involved in the metabolism of insect hormones and in the breakdown of synthetic insecticides.</text>
</comment>
<dbReference type="GO" id="GO:0008395">
    <property type="term" value="F:steroid hydroxylase activity"/>
    <property type="evidence" value="ECO:0007669"/>
    <property type="project" value="TreeGrafter"/>
</dbReference>
<keyword evidence="11 14" id="KW-0408">Iron</keyword>
<comment type="cofactor">
    <cofactor evidence="1 14">
        <name>heme</name>
        <dbReference type="ChEBI" id="CHEBI:30413"/>
    </cofactor>
</comment>
<evidence type="ECO:0000256" key="8">
    <source>
        <dbReference type="ARBA" id="ARBA00022824"/>
    </source>
</evidence>
<keyword evidence="6 14" id="KW-0349">Heme</keyword>
<dbReference type="InterPro" id="IPR017972">
    <property type="entry name" value="Cyt_P450_CS"/>
</dbReference>
<dbReference type="InterPro" id="IPR050182">
    <property type="entry name" value="Cytochrome_P450_fam2"/>
</dbReference>
<dbReference type="PANTHER" id="PTHR24300">
    <property type="entry name" value="CYTOCHROME P450 508A4-RELATED"/>
    <property type="match status" value="1"/>
</dbReference>
<protein>
    <submittedName>
        <fullName evidence="16">Putative cytochrome P450 305a1</fullName>
    </submittedName>
</protein>
<dbReference type="Gene3D" id="1.10.630.10">
    <property type="entry name" value="Cytochrome P450"/>
    <property type="match status" value="1"/>
</dbReference>
<keyword evidence="7 14" id="KW-0479">Metal-binding</keyword>
<dbReference type="AlphaFoldDB" id="A0A0L7QY13"/>
<feature type="binding site" description="axial binding residue" evidence="14">
    <location>
        <position position="406"/>
    </location>
    <ligand>
        <name>heme</name>
        <dbReference type="ChEBI" id="CHEBI:30413"/>
    </ligand>
    <ligandPart>
        <name>Fe</name>
        <dbReference type="ChEBI" id="CHEBI:18248"/>
    </ligandPart>
</feature>
<evidence type="ECO:0000256" key="3">
    <source>
        <dbReference type="ARBA" id="ARBA00004174"/>
    </source>
</evidence>
<dbReference type="PRINTS" id="PR00385">
    <property type="entry name" value="P450"/>
</dbReference>
<evidence type="ECO:0000256" key="2">
    <source>
        <dbReference type="ARBA" id="ARBA00003690"/>
    </source>
</evidence>
<organism evidence="16 17">
    <name type="scientific">Habropoda laboriosa</name>
    <dbReference type="NCBI Taxonomy" id="597456"/>
    <lineage>
        <taxon>Eukaryota</taxon>
        <taxon>Metazoa</taxon>
        <taxon>Ecdysozoa</taxon>
        <taxon>Arthropoda</taxon>
        <taxon>Hexapoda</taxon>
        <taxon>Insecta</taxon>
        <taxon>Pterygota</taxon>
        <taxon>Neoptera</taxon>
        <taxon>Endopterygota</taxon>
        <taxon>Hymenoptera</taxon>
        <taxon>Apocrita</taxon>
        <taxon>Aculeata</taxon>
        <taxon>Apoidea</taxon>
        <taxon>Anthophila</taxon>
        <taxon>Apidae</taxon>
        <taxon>Habropoda</taxon>
    </lineage>
</organism>
<dbReference type="GO" id="GO:0006805">
    <property type="term" value="P:xenobiotic metabolic process"/>
    <property type="evidence" value="ECO:0007669"/>
    <property type="project" value="TreeGrafter"/>
</dbReference>
<dbReference type="GO" id="GO:0005789">
    <property type="term" value="C:endoplasmic reticulum membrane"/>
    <property type="evidence" value="ECO:0007669"/>
    <property type="project" value="UniProtKB-SubCell"/>
</dbReference>
<evidence type="ECO:0000256" key="13">
    <source>
        <dbReference type="ARBA" id="ARBA00023136"/>
    </source>
</evidence>
<evidence type="ECO:0000256" key="11">
    <source>
        <dbReference type="ARBA" id="ARBA00023004"/>
    </source>
</evidence>
<evidence type="ECO:0000256" key="7">
    <source>
        <dbReference type="ARBA" id="ARBA00022723"/>
    </source>
</evidence>
<reference evidence="16 17" key="1">
    <citation type="submission" date="2015-07" db="EMBL/GenBank/DDBJ databases">
        <title>The genome of Habropoda laboriosa.</title>
        <authorList>
            <person name="Pan H."/>
            <person name="Kapheim K."/>
        </authorList>
    </citation>
    <scope>NUCLEOTIDE SEQUENCE [LARGE SCALE GENOMIC DNA]</scope>
    <source>
        <strain evidence="16">0110345459</strain>
    </source>
</reference>
<accession>A0A0L7QY13</accession>
<dbReference type="InterPro" id="IPR001128">
    <property type="entry name" value="Cyt_P450"/>
</dbReference>
<dbReference type="GO" id="GO:0006082">
    <property type="term" value="P:organic acid metabolic process"/>
    <property type="evidence" value="ECO:0007669"/>
    <property type="project" value="TreeGrafter"/>
</dbReference>
<dbReference type="Pfam" id="PF00067">
    <property type="entry name" value="p450"/>
    <property type="match status" value="1"/>
</dbReference>
<gene>
    <name evidence="16" type="ORF">WH47_01924</name>
</gene>
<dbReference type="PANTHER" id="PTHR24300:SF376">
    <property type="entry name" value="CYTOCHROME P450 15A1"/>
    <property type="match status" value="1"/>
</dbReference>
<feature type="non-terminal residue" evidence="16">
    <location>
        <position position="1"/>
    </location>
</feature>